<keyword evidence="2" id="KW-1185">Reference proteome</keyword>
<dbReference type="AlphaFoldDB" id="W9S7G1"/>
<reference evidence="2" key="1">
    <citation type="submission" date="2013-01" db="EMBL/GenBank/DDBJ databases">
        <title>Draft Genome Sequence of a Mulberry Tree, Morus notabilis C.K. Schneid.</title>
        <authorList>
            <person name="He N."/>
            <person name="Zhao S."/>
        </authorList>
    </citation>
    <scope>NUCLEOTIDE SEQUENCE</scope>
</reference>
<evidence type="ECO:0000313" key="2">
    <source>
        <dbReference type="Proteomes" id="UP000030645"/>
    </source>
</evidence>
<dbReference type="Proteomes" id="UP000030645">
    <property type="component" value="Unassembled WGS sequence"/>
</dbReference>
<accession>W9S7G1</accession>
<name>W9S7G1_9ROSA</name>
<gene>
    <name evidence="1" type="ORF">L484_027920</name>
</gene>
<protein>
    <submittedName>
        <fullName evidence="1">Uncharacterized protein</fullName>
    </submittedName>
</protein>
<proteinExistence type="predicted"/>
<sequence length="60" mass="6449">MCRGLYYKGSGAWLGSEISRGRGLFATNLVMGPLREEALSSEVVVGDSNLLRYRVGLEGG</sequence>
<evidence type="ECO:0000313" key="1">
    <source>
        <dbReference type="EMBL" id="EXC30745.1"/>
    </source>
</evidence>
<organism evidence="1 2">
    <name type="scientific">Morus notabilis</name>
    <dbReference type="NCBI Taxonomy" id="981085"/>
    <lineage>
        <taxon>Eukaryota</taxon>
        <taxon>Viridiplantae</taxon>
        <taxon>Streptophyta</taxon>
        <taxon>Embryophyta</taxon>
        <taxon>Tracheophyta</taxon>
        <taxon>Spermatophyta</taxon>
        <taxon>Magnoliopsida</taxon>
        <taxon>eudicotyledons</taxon>
        <taxon>Gunneridae</taxon>
        <taxon>Pentapetalae</taxon>
        <taxon>rosids</taxon>
        <taxon>fabids</taxon>
        <taxon>Rosales</taxon>
        <taxon>Moraceae</taxon>
        <taxon>Moreae</taxon>
        <taxon>Morus</taxon>
    </lineage>
</organism>
<dbReference type="EMBL" id="KE346217">
    <property type="protein sequence ID" value="EXC30745.1"/>
    <property type="molecule type" value="Genomic_DNA"/>
</dbReference>